<dbReference type="Gene3D" id="1.25.10.10">
    <property type="entry name" value="Leucine-rich Repeat Variant"/>
    <property type="match status" value="1"/>
</dbReference>
<evidence type="ECO:0000313" key="6">
    <source>
        <dbReference type="EMBL" id="KAK9177400.1"/>
    </source>
</evidence>
<reference evidence="6 7" key="1">
    <citation type="submission" date="2024-05" db="EMBL/GenBank/DDBJ databases">
        <title>Haplotype-resolved chromosome-level genome assembly of Huyou (Citrus changshanensis).</title>
        <authorList>
            <person name="Miao C."/>
            <person name="Chen W."/>
            <person name="Wu Y."/>
            <person name="Wang L."/>
            <person name="Zhao S."/>
            <person name="Grierson D."/>
            <person name="Xu C."/>
            <person name="Chen K."/>
        </authorList>
    </citation>
    <scope>NUCLEOTIDE SEQUENCE [LARGE SCALE GENOMIC DNA]</scope>
    <source>
        <strain evidence="6">01-14</strain>
        <tissue evidence="6">Leaf</tissue>
    </source>
</reference>
<comment type="caution">
    <text evidence="6">The sequence shown here is derived from an EMBL/GenBank/DDBJ whole genome shotgun (WGS) entry which is preliminary data.</text>
</comment>
<evidence type="ECO:0000259" key="5">
    <source>
        <dbReference type="Pfam" id="PF08167"/>
    </source>
</evidence>
<evidence type="ECO:0000256" key="1">
    <source>
        <dbReference type="ARBA" id="ARBA00004123"/>
    </source>
</evidence>
<feature type="compositionally biased region" description="Basic and acidic residues" evidence="4">
    <location>
        <begin position="762"/>
        <end position="773"/>
    </location>
</feature>
<dbReference type="GO" id="GO:0005634">
    <property type="term" value="C:nucleus"/>
    <property type="evidence" value="ECO:0007669"/>
    <property type="project" value="UniProtKB-SubCell"/>
</dbReference>
<dbReference type="SUPFAM" id="SSF48371">
    <property type="entry name" value="ARM repeat"/>
    <property type="match status" value="1"/>
</dbReference>
<comment type="similarity">
    <text evidence="2">Belongs to the RIX1/PELP1 family.</text>
</comment>
<feature type="region of interest" description="Disordered" evidence="4">
    <location>
        <begin position="762"/>
        <end position="793"/>
    </location>
</feature>
<feature type="region of interest" description="Disordered" evidence="4">
    <location>
        <begin position="805"/>
        <end position="852"/>
    </location>
</feature>
<dbReference type="Pfam" id="PF08167">
    <property type="entry name" value="RIX1"/>
    <property type="match status" value="1"/>
</dbReference>
<protein>
    <recommendedName>
        <fullName evidence="5">Pre-rRNA-processing protein RIX1 N-terminal domain-containing protein</fullName>
    </recommendedName>
</protein>
<sequence length="852" mass="93070">MDHFKNVYDVKLKPRMLRGLIEEHFPEETQPTRIRYELSKIAFLIRTHKLLSESANDSMEKKLVDSWKSAVDEWVVRVSSLVSSNMPDKCWTGICLLGLTCQECNYDRFLASYSVWFNKLYLHIQQSSESQFVKVASCHSISDLLTRLEKLPNGKKDGSSLAGKLIQPLLKLLNEDSSEAVWEGAAHLFCTILNSFPASVRQYLDSAEATIASKLLSGKCSENMMKKLVYCLALLPKAKGDEESWCLMMQKILLLINSNLNDRFQGLEEENKVTEAVRALVPPGKDPPPPLGDHMLLGEAVDDAAKRSERLTTSSISMLIFCCSTMLTSSYPVRVNVPIRPLLALVDRMLMVDGSVPHSLSPFMTVMQQQSACVELPVLHLYSLELLAAIIEGMHSQLLPHGAFILRLVKQFFKRCALPELRRKLYSITKLLLLFMGAGVALPLAEVVVDNACADLNPVADENGCTTSSPTLKAASLVPMQSRRKRKHGATLGSSEGQLEITGLGMGVSKNHPASPISLKIAALEALETLLTVAGDLGSASWRPTVDLLLITIATDYCQEGWGNEESHSTALPDDPIISLADLQLSALRALLASLLSSARMRPPHFGRALELFGKGKQQAGRVLAGFCASALLALEVLIHPRFLPLERFPCRILENIHSGGQKQSTSGMHGTGQRASDSFDDDLYETWFGDGHPTEIPVHGPGENVAGSPGTKVSERNNEEQAGVGLRNNEDEAMVESQQFQELPYSKGVIDSTVAGDLKLPERETEAERETEVAVPEGGLDGKSHETASSKDFIAGKGDGFAKVGGNAPTASYAEKGKKPIWDLDDDSSMDSFPDIVDVDPDSDTEGDESG</sequence>
<feature type="region of interest" description="Disordered" evidence="4">
    <location>
        <begin position="692"/>
        <end position="731"/>
    </location>
</feature>
<dbReference type="InterPro" id="IPR012583">
    <property type="entry name" value="RIX1_N"/>
</dbReference>
<keyword evidence="3" id="KW-0539">Nucleus</keyword>
<dbReference type="AlphaFoldDB" id="A0AAP0LPK8"/>
<dbReference type="InterPro" id="IPR016024">
    <property type="entry name" value="ARM-type_fold"/>
</dbReference>
<accession>A0AAP0LPK8</accession>
<keyword evidence="7" id="KW-1185">Reference proteome</keyword>
<dbReference type="GO" id="GO:0006364">
    <property type="term" value="P:rRNA processing"/>
    <property type="evidence" value="ECO:0007669"/>
    <property type="project" value="TreeGrafter"/>
</dbReference>
<evidence type="ECO:0000256" key="2">
    <source>
        <dbReference type="ARBA" id="ARBA00010511"/>
    </source>
</evidence>
<feature type="compositionally biased region" description="Basic and acidic residues" evidence="4">
    <location>
        <begin position="781"/>
        <end position="790"/>
    </location>
</feature>
<evidence type="ECO:0000256" key="3">
    <source>
        <dbReference type="ARBA" id="ARBA00023242"/>
    </source>
</evidence>
<proteinExistence type="inferred from homology"/>
<evidence type="ECO:0000256" key="4">
    <source>
        <dbReference type="SAM" id="MobiDB-lite"/>
    </source>
</evidence>
<gene>
    <name evidence="6" type="ORF">WN944_029422</name>
</gene>
<feature type="compositionally biased region" description="Acidic residues" evidence="4">
    <location>
        <begin position="838"/>
        <end position="852"/>
    </location>
</feature>
<dbReference type="PANTHER" id="PTHR34105">
    <property type="entry name" value="PROLINE-, GLUTAMIC ACID- AND LEUCINE-RICH PROTEIN 1"/>
    <property type="match status" value="1"/>
</dbReference>
<organism evidence="6 7">
    <name type="scientific">Citrus x changshan-huyou</name>
    <dbReference type="NCBI Taxonomy" id="2935761"/>
    <lineage>
        <taxon>Eukaryota</taxon>
        <taxon>Viridiplantae</taxon>
        <taxon>Streptophyta</taxon>
        <taxon>Embryophyta</taxon>
        <taxon>Tracheophyta</taxon>
        <taxon>Spermatophyta</taxon>
        <taxon>Magnoliopsida</taxon>
        <taxon>eudicotyledons</taxon>
        <taxon>Gunneridae</taxon>
        <taxon>Pentapetalae</taxon>
        <taxon>rosids</taxon>
        <taxon>malvids</taxon>
        <taxon>Sapindales</taxon>
        <taxon>Rutaceae</taxon>
        <taxon>Aurantioideae</taxon>
        <taxon>Citrus</taxon>
    </lineage>
</organism>
<dbReference type="Proteomes" id="UP001428341">
    <property type="component" value="Unassembled WGS sequence"/>
</dbReference>
<dbReference type="PANTHER" id="PTHR34105:SF1">
    <property type="entry name" value="PROLINE-, GLUTAMIC ACID- AND LEUCINE-RICH PROTEIN 1"/>
    <property type="match status" value="1"/>
</dbReference>
<comment type="subcellular location">
    <subcellularLocation>
        <location evidence="1">Nucleus</location>
    </subcellularLocation>
</comment>
<name>A0AAP0LPK8_9ROSI</name>
<evidence type="ECO:0000313" key="7">
    <source>
        <dbReference type="Proteomes" id="UP001428341"/>
    </source>
</evidence>
<dbReference type="EMBL" id="JBCGBO010000025">
    <property type="protein sequence ID" value="KAK9177400.1"/>
    <property type="molecule type" value="Genomic_DNA"/>
</dbReference>
<feature type="domain" description="Pre-rRNA-processing protein RIX1 N-terminal" evidence="5">
    <location>
        <begin position="35"/>
        <end position="220"/>
    </location>
</feature>
<dbReference type="InterPro" id="IPR011989">
    <property type="entry name" value="ARM-like"/>
</dbReference>